<comment type="similarity">
    <text evidence="1">Belongs to the methyltransferase superfamily. METL family.</text>
</comment>
<gene>
    <name evidence="4" type="ORF">RJ641_020485</name>
</gene>
<dbReference type="GO" id="GO:0032259">
    <property type="term" value="P:methylation"/>
    <property type="evidence" value="ECO:0007669"/>
    <property type="project" value="UniProtKB-KW"/>
</dbReference>
<dbReference type="PANTHER" id="PTHR22809">
    <property type="entry name" value="METHYLTRANSFERASE-RELATED"/>
    <property type="match status" value="1"/>
</dbReference>
<keyword evidence="3" id="KW-0808">Transferase</keyword>
<dbReference type="Proteomes" id="UP001370490">
    <property type="component" value="Unassembled WGS sequence"/>
</dbReference>
<organism evidence="4 5">
    <name type="scientific">Dillenia turbinata</name>
    <dbReference type="NCBI Taxonomy" id="194707"/>
    <lineage>
        <taxon>Eukaryota</taxon>
        <taxon>Viridiplantae</taxon>
        <taxon>Streptophyta</taxon>
        <taxon>Embryophyta</taxon>
        <taxon>Tracheophyta</taxon>
        <taxon>Spermatophyta</taxon>
        <taxon>Magnoliopsida</taxon>
        <taxon>eudicotyledons</taxon>
        <taxon>Gunneridae</taxon>
        <taxon>Pentapetalae</taxon>
        <taxon>Dilleniales</taxon>
        <taxon>Dilleniaceae</taxon>
        <taxon>Dillenia</taxon>
    </lineage>
</organism>
<accession>A0AAN8UEN7</accession>
<dbReference type="SUPFAM" id="SSF53335">
    <property type="entry name" value="S-adenosyl-L-methionine-dependent methyltransferases"/>
    <property type="match status" value="2"/>
</dbReference>
<evidence type="ECO:0008006" key="6">
    <source>
        <dbReference type="Google" id="ProtNLM"/>
    </source>
</evidence>
<keyword evidence="2" id="KW-0489">Methyltransferase</keyword>
<keyword evidence="5" id="KW-1185">Reference proteome</keyword>
<dbReference type="EMBL" id="JBAMMX010000025">
    <property type="protein sequence ID" value="KAK6915368.1"/>
    <property type="molecule type" value="Genomic_DNA"/>
</dbReference>
<dbReference type="AlphaFoldDB" id="A0AAN8UEN7"/>
<evidence type="ECO:0000256" key="1">
    <source>
        <dbReference type="ARBA" id="ARBA00009725"/>
    </source>
</evidence>
<evidence type="ECO:0000256" key="2">
    <source>
        <dbReference type="ARBA" id="ARBA00022603"/>
    </source>
</evidence>
<evidence type="ECO:0000313" key="5">
    <source>
        <dbReference type="Proteomes" id="UP001370490"/>
    </source>
</evidence>
<comment type="caution">
    <text evidence="4">The sequence shown here is derived from an EMBL/GenBank/DDBJ whole genome shotgun (WGS) entry which is preliminary data.</text>
</comment>
<reference evidence="4 5" key="1">
    <citation type="submission" date="2023-12" db="EMBL/GenBank/DDBJ databases">
        <title>A high-quality genome assembly for Dillenia turbinata (Dilleniales).</title>
        <authorList>
            <person name="Chanderbali A."/>
        </authorList>
    </citation>
    <scope>NUCLEOTIDE SEQUENCE [LARGE SCALE GENOMIC DNA]</scope>
    <source>
        <strain evidence="4">LSX21</strain>
        <tissue evidence="4">Leaf</tissue>
    </source>
</reference>
<dbReference type="GO" id="GO:0008173">
    <property type="term" value="F:RNA methyltransferase activity"/>
    <property type="evidence" value="ECO:0007669"/>
    <property type="project" value="UniProtKB-ARBA"/>
</dbReference>
<evidence type="ECO:0000256" key="3">
    <source>
        <dbReference type="ARBA" id="ARBA00022679"/>
    </source>
</evidence>
<protein>
    <recommendedName>
        <fullName evidence="6">Methyltransferase-like protein</fullName>
    </recommendedName>
</protein>
<dbReference type="Gene3D" id="3.40.50.150">
    <property type="entry name" value="Vaccinia Virus protein VP39"/>
    <property type="match status" value="1"/>
</dbReference>
<dbReference type="GO" id="GO:0008757">
    <property type="term" value="F:S-adenosylmethionine-dependent methyltransferase activity"/>
    <property type="evidence" value="ECO:0007669"/>
    <property type="project" value="UniProtKB-ARBA"/>
</dbReference>
<sequence length="280" mass="31763">MTVGEKENERDFKWKELMQEIESKPSFSYHFLPFQSSPSSSSSSSLSLLIPMHGNASTLVHSPASSSSGNVNIMVYACDCSAEALEITKEFIDTADGVSLKQQFHPFHCDISKSGIPKWLRCDSCQENHALRKKDHSAPHLYRSFAFFFPPIWKINSRCINDLASLEGSTCCIGVIDFLTLIFTLLAIPFQIMPLLLTECFSVLKPGGLLLFRNYDQRVGFGEYMHSDGTRSYFFSLDTVRGLFVMELEYCCIKSMSRRNGKCMKRVWVHGKFQKPELLS</sequence>
<dbReference type="InterPro" id="IPR026113">
    <property type="entry name" value="METTL2/6/8-like"/>
</dbReference>
<dbReference type="PANTHER" id="PTHR22809:SF14">
    <property type="entry name" value="TRNA N(3)-METHYLCYTIDINE METHYLTRANSFERASE"/>
    <property type="match status" value="1"/>
</dbReference>
<evidence type="ECO:0000313" key="4">
    <source>
        <dbReference type="EMBL" id="KAK6915368.1"/>
    </source>
</evidence>
<name>A0AAN8UEN7_9MAGN</name>
<dbReference type="InterPro" id="IPR029063">
    <property type="entry name" value="SAM-dependent_MTases_sf"/>
</dbReference>
<proteinExistence type="inferred from homology"/>